<feature type="chain" id="PRO_5038735579" evidence="4">
    <location>
        <begin position="28"/>
        <end position="425"/>
    </location>
</feature>
<sequence length="425" mass="45044">MTYSYHRRPRHLAVAAGAALSALVLSACGVAGTSTGSGDGKSLTAVFLSGGAYDPCSDAYAKKFTAETGIKVNVIHEGYPTLHDKLLTTLSSGAQSYDVIMAAYQWIGEFSPFLSPLSTKVKADPSLRGVIPSVTQTYVFNNEQYAVPFSAQAEALFYRKDLFDKAGLKPPTTWDEFQKTAAFFTKNPKFPGVYGTSVKGGEANVQSEFNDRYYGLGGKVLGAPGSKLDVGLATKALTLLKSDEDDYSPAGARQATFVEASAQFAAGNVAMAALQPTTVLSQITPKTADNKVYGKVGVTKLPGGVGEAGGWGLTIPKSSPNQDNAYKFASYMASESADHDCFVKYGKSPVQASVYQASDVADHFYTDGIKSALETSLPRPSGITAGKINTMFTDVAARFTAGQIPTADEAAQQMAQQYDELVNDQ</sequence>
<keyword evidence="3 4" id="KW-0732">Signal</keyword>
<dbReference type="Gene3D" id="3.40.190.10">
    <property type="entry name" value="Periplasmic binding protein-like II"/>
    <property type="match status" value="2"/>
</dbReference>
<keyword evidence="6" id="KW-1185">Reference proteome</keyword>
<protein>
    <submittedName>
        <fullName evidence="5">Extracellular solute-binding protein</fullName>
    </submittedName>
</protein>
<dbReference type="RefSeq" id="WP_195903256.1">
    <property type="nucleotide sequence ID" value="NZ_JADOGI010000417.1"/>
</dbReference>
<evidence type="ECO:0000256" key="3">
    <source>
        <dbReference type="ARBA" id="ARBA00022729"/>
    </source>
</evidence>
<dbReference type="Pfam" id="PF01547">
    <property type="entry name" value="SBP_bac_1"/>
    <property type="match status" value="1"/>
</dbReference>
<dbReference type="SUPFAM" id="SSF53850">
    <property type="entry name" value="Periplasmic binding protein-like II"/>
    <property type="match status" value="1"/>
</dbReference>
<name>A0A931F7Q4_9ACTN</name>
<reference evidence="5" key="1">
    <citation type="submission" date="2020-11" db="EMBL/GenBank/DDBJ databases">
        <title>Whole-genome analyses of Nonomuraea sp. K274.</title>
        <authorList>
            <person name="Veyisoglu A."/>
        </authorList>
    </citation>
    <scope>NUCLEOTIDE SEQUENCE</scope>
    <source>
        <strain evidence="5">K274</strain>
    </source>
</reference>
<dbReference type="PANTHER" id="PTHR43649:SF34">
    <property type="entry name" value="ABC TRANSPORTER PERIPLASMIC-BINDING PROTEIN YCJN-RELATED"/>
    <property type="match status" value="1"/>
</dbReference>
<evidence type="ECO:0000256" key="4">
    <source>
        <dbReference type="SAM" id="SignalP"/>
    </source>
</evidence>
<evidence type="ECO:0000313" key="6">
    <source>
        <dbReference type="Proteomes" id="UP000605361"/>
    </source>
</evidence>
<evidence type="ECO:0000256" key="1">
    <source>
        <dbReference type="ARBA" id="ARBA00008520"/>
    </source>
</evidence>
<proteinExistence type="inferred from homology"/>
<comment type="caution">
    <text evidence="5">The sequence shown here is derived from an EMBL/GenBank/DDBJ whole genome shotgun (WGS) entry which is preliminary data.</text>
</comment>
<dbReference type="PANTHER" id="PTHR43649">
    <property type="entry name" value="ARABINOSE-BINDING PROTEIN-RELATED"/>
    <property type="match status" value="1"/>
</dbReference>
<dbReference type="EMBL" id="JADOGI010000417">
    <property type="protein sequence ID" value="MBF8194436.1"/>
    <property type="molecule type" value="Genomic_DNA"/>
</dbReference>
<dbReference type="InterPro" id="IPR006059">
    <property type="entry name" value="SBP"/>
</dbReference>
<evidence type="ECO:0000313" key="5">
    <source>
        <dbReference type="EMBL" id="MBF8194436.1"/>
    </source>
</evidence>
<dbReference type="Proteomes" id="UP000605361">
    <property type="component" value="Unassembled WGS sequence"/>
</dbReference>
<gene>
    <name evidence="5" type="ORF">ITP53_54030</name>
</gene>
<comment type="similarity">
    <text evidence="1">Belongs to the bacterial solute-binding protein 1 family.</text>
</comment>
<dbReference type="PROSITE" id="PS51257">
    <property type="entry name" value="PROKAR_LIPOPROTEIN"/>
    <property type="match status" value="1"/>
</dbReference>
<dbReference type="AlphaFoldDB" id="A0A931F7Q4"/>
<dbReference type="InterPro" id="IPR050490">
    <property type="entry name" value="Bact_solute-bd_prot1"/>
</dbReference>
<evidence type="ECO:0000256" key="2">
    <source>
        <dbReference type="ARBA" id="ARBA00022448"/>
    </source>
</evidence>
<organism evidence="5 6">
    <name type="scientific">Nonomuraea cypriaca</name>
    <dbReference type="NCBI Taxonomy" id="1187855"/>
    <lineage>
        <taxon>Bacteria</taxon>
        <taxon>Bacillati</taxon>
        <taxon>Actinomycetota</taxon>
        <taxon>Actinomycetes</taxon>
        <taxon>Streptosporangiales</taxon>
        <taxon>Streptosporangiaceae</taxon>
        <taxon>Nonomuraea</taxon>
    </lineage>
</organism>
<keyword evidence="2" id="KW-0813">Transport</keyword>
<accession>A0A931F7Q4</accession>
<feature type="signal peptide" evidence="4">
    <location>
        <begin position="1"/>
        <end position="27"/>
    </location>
</feature>